<protein>
    <submittedName>
        <fullName evidence="4">Redox-active disulfide protein 2</fullName>
    </submittedName>
</protein>
<accession>D5XB19</accession>
<dbReference type="PANTHER" id="PTHR36450">
    <property type="entry name" value="THIOREDOXIN"/>
    <property type="match status" value="1"/>
</dbReference>
<name>D5XB19_THEPJ</name>
<feature type="disulfide bond" description="Redox-active" evidence="2">
    <location>
        <begin position="13"/>
        <end position="16"/>
    </location>
</feature>
<feature type="domain" description="Thioredoxin-like fold" evidence="3">
    <location>
        <begin position="5"/>
        <end position="78"/>
    </location>
</feature>
<evidence type="ECO:0000313" key="5">
    <source>
        <dbReference type="Proteomes" id="UP000002377"/>
    </source>
</evidence>
<dbReference type="STRING" id="635013.TherJR_0457"/>
<keyword evidence="2" id="KW-1015">Disulfide bond</keyword>
<organism evidence="4 5">
    <name type="scientific">Thermincola potens (strain JR)</name>
    <dbReference type="NCBI Taxonomy" id="635013"/>
    <lineage>
        <taxon>Bacteria</taxon>
        <taxon>Bacillati</taxon>
        <taxon>Bacillota</taxon>
        <taxon>Clostridia</taxon>
        <taxon>Eubacteriales</taxon>
        <taxon>Thermincolaceae</taxon>
        <taxon>Thermincola</taxon>
    </lineage>
</organism>
<reference evidence="4 5" key="1">
    <citation type="submission" date="2010-05" db="EMBL/GenBank/DDBJ databases">
        <title>Complete sequence of Thermincola sp. JR.</title>
        <authorList>
            <consortium name="US DOE Joint Genome Institute"/>
            <person name="Lucas S."/>
            <person name="Copeland A."/>
            <person name="Lapidus A."/>
            <person name="Cheng J.-F."/>
            <person name="Bruce D."/>
            <person name="Goodwin L."/>
            <person name="Pitluck S."/>
            <person name="Chertkov O."/>
            <person name="Detter J.C."/>
            <person name="Han C."/>
            <person name="Tapia R."/>
            <person name="Land M."/>
            <person name="Hauser L."/>
            <person name="Kyrpides N."/>
            <person name="Mikhailova N."/>
            <person name="Hazen T.C."/>
            <person name="Woyke T."/>
        </authorList>
    </citation>
    <scope>NUCLEOTIDE SEQUENCE [LARGE SCALE GENOMIC DNA]</scope>
    <source>
        <strain evidence="4 5">JR</strain>
    </source>
</reference>
<feature type="active site" description="Nucleophile" evidence="1">
    <location>
        <position position="16"/>
    </location>
</feature>
<proteinExistence type="predicted"/>
<gene>
    <name evidence="4" type="ordered locus">TherJR_0457</name>
</gene>
<dbReference type="EMBL" id="CP002028">
    <property type="protein sequence ID" value="ADG81339.1"/>
    <property type="molecule type" value="Genomic_DNA"/>
</dbReference>
<dbReference type="HOGENOM" id="CLU_090389_18_2_9"/>
<dbReference type="InterPro" id="IPR005243">
    <property type="entry name" value="THIRX-like_proc"/>
</dbReference>
<dbReference type="SUPFAM" id="SSF52833">
    <property type="entry name" value="Thioredoxin-like"/>
    <property type="match status" value="1"/>
</dbReference>
<evidence type="ECO:0000256" key="2">
    <source>
        <dbReference type="PIRSR" id="PIRSR037031-51"/>
    </source>
</evidence>
<keyword evidence="5" id="KW-1185">Reference proteome</keyword>
<dbReference type="AlphaFoldDB" id="D5XB19"/>
<dbReference type="PIRSF" id="PIRSF037031">
    <property type="entry name" value="Redox_disulphide_2"/>
    <property type="match status" value="1"/>
</dbReference>
<dbReference type="InterPro" id="IPR012336">
    <property type="entry name" value="Thioredoxin-like_fold"/>
</dbReference>
<dbReference type="KEGG" id="tjr:TherJR_0457"/>
<evidence type="ECO:0000259" key="3">
    <source>
        <dbReference type="Pfam" id="PF13192"/>
    </source>
</evidence>
<dbReference type="Pfam" id="PF13192">
    <property type="entry name" value="Thioredoxin_3"/>
    <property type="match status" value="1"/>
</dbReference>
<sequence length="86" mass="9231">MNSLDIKVLGPGCANCNNLEKLVFDVLAELNADANVSKVTDYKEIVSYGVMSTPALVIDGEVKFSGVVPSKAKMTEIITGELAKRR</sequence>
<dbReference type="eggNOG" id="COG0526">
    <property type="taxonomic scope" value="Bacteria"/>
</dbReference>
<dbReference type="Proteomes" id="UP000002377">
    <property type="component" value="Chromosome"/>
</dbReference>
<dbReference type="PANTHER" id="PTHR36450:SF1">
    <property type="entry name" value="THIOREDOXIN"/>
    <property type="match status" value="1"/>
</dbReference>
<evidence type="ECO:0000313" key="4">
    <source>
        <dbReference type="EMBL" id="ADG81339.1"/>
    </source>
</evidence>
<keyword evidence="2" id="KW-0676">Redox-active center</keyword>
<feature type="active site" description="Nucleophile" evidence="1">
    <location>
        <position position="13"/>
    </location>
</feature>
<dbReference type="RefSeq" id="WP_013119362.1">
    <property type="nucleotide sequence ID" value="NC_014152.1"/>
</dbReference>
<dbReference type="InterPro" id="IPR036249">
    <property type="entry name" value="Thioredoxin-like_sf"/>
</dbReference>
<dbReference type="Gene3D" id="3.40.30.10">
    <property type="entry name" value="Glutaredoxin"/>
    <property type="match status" value="1"/>
</dbReference>
<dbReference type="NCBIfam" id="TIGR00412">
    <property type="entry name" value="redox_disulf_2"/>
    <property type="match status" value="1"/>
</dbReference>
<evidence type="ECO:0000256" key="1">
    <source>
        <dbReference type="PIRSR" id="PIRSR037031-50"/>
    </source>
</evidence>